<dbReference type="EMBL" id="JBBPBK010000009">
    <property type="protein sequence ID" value="KAK9278698.1"/>
    <property type="molecule type" value="Genomic_DNA"/>
</dbReference>
<dbReference type="PANTHER" id="PTHR33095:SF23">
    <property type="entry name" value="DUF1645 FAMILY PROTEIN"/>
    <property type="match status" value="1"/>
</dbReference>
<proteinExistence type="predicted"/>
<dbReference type="Proteomes" id="UP001415857">
    <property type="component" value="Unassembled WGS sequence"/>
</dbReference>
<sequence>MQASPLLSLSPRFDAYSSRRITDIAARVVEELRVESASNDDFLRCDTEESPPPQKTSDAKPEEEEEQQELPRIEEDDDDFEFSFVCQDPETALISAEEIFYNGWIRPLYHIFNRHDAENDGVSKPYPTHRLPMRKPVTEERHPASSCMSSKGDCELDGLPSGSYCLWTPKAGRRFNQSAQASLSISMLSFSRLKMGWIRVC</sequence>
<organism evidence="2 3">
    <name type="scientific">Liquidambar formosana</name>
    <name type="common">Formosan gum</name>
    <dbReference type="NCBI Taxonomy" id="63359"/>
    <lineage>
        <taxon>Eukaryota</taxon>
        <taxon>Viridiplantae</taxon>
        <taxon>Streptophyta</taxon>
        <taxon>Embryophyta</taxon>
        <taxon>Tracheophyta</taxon>
        <taxon>Spermatophyta</taxon>
        <taxon>Magnoliopsida</taxon>
        <taxon>eudicotyledons</taxon>
        <taxon>Gunneridae</taxon>
        <taxon>Pentapetalae</taxon>
        <taxon>Saxifragales</taxon>
        <taxon>Altingiaceae</taxon>
        <taxon>Liquidambar</taxon>
    </lineage>
</organism>
<dbReference type="InterPro" id="IPR012442">
    <property type="entry name" value="DUF1645_plant"/>
</dbReference>
<accession>A0AAP0RK52</accession>
<name>A0AAP0RK52_LIQFO</name>
<evidence type="ECO:0000313" key="3">
    <source>
        <dbReference type="Proteomes" id="UP001415857"/>
    </source>
</evidence>
<protein>
    <submittedName>
        <fullName evidence="2">Uncharacterized protein</fullName>
    </submittedName>
</protein>
<dbReference type="PANTHER" id="PTHR33095">
    <property type="entry name" value="OS07G0619500 PROTEIN"/>
    <property type="match status" value="1"/>
</dbReference>
<feature type="region of interest" description="Disordered" evidence="1">
    <location>
        <begin position="39"/>
        <end position="74"/>
    </location>
</feature>
<dbReference type="AlphaFoldDB" id="A0AAP0RK52"/>
<keyword evidence="3" id="KW-1185">Reference proteome</keyword>
<gene>
    <name evidence="2" type="ORF">L1049_028272</name>
</gene>
<dbReference type="Pfam" id="PF07816">
    <property type="entry name" value="DUF1645"/>
    <property type="match status" value="1"/>
</dbReference>
<evidence type="ECO:0000256" key="1">
    <source>
        <dbReference type="SAM" id="MobiDB-lite"/>
    </source>
</evidence>
<comment type="caution">
    <text evidence="2">The sequence shown here is derived from an EMBL/GenBank/DDBJ whole genome shotgun (WGS) entry which is preliminary data.</text>
</comment>
<evidence type="ECO:0000313" key="2">
    <source>
        <dbReference type="EMBL" id="KAK9278698.1"/>
    </source>
</evidence>
<feature type="compositionally biased region" description="Acidic residues" evidence="1">
    <location>
        <begin position="61"/>
        <end position="74"/>
    </location>
</feature>
<reference evidence="2 3" key="1">
    <citation type="journal article" date="2024" name="Plant J.">
        <title>Genome sequences and population genomics reveal climatic adaptation and genomic divergence between two closely related sweetgum species.</title>
        <authorList>
            <person name="Xu W.Q."/>
            <person name="Ren C.Q."/>
            <person name="Zhang X.Y."/>
            <person name="Comes H.P."/>
            <person name="Liu X.H."/>
            <person name="Li Y.G."/>
            <person name="Kettle C.J."/>
            <person name="Jalonen R."/>
            <person name="Gaisberger H."/>
            <person name="Ma Y.Z."/>
            <person name="Qiu Y.X."/>
        </authorList>
    </citation>
    <scope>NUCLEOTIDE SEQUENCE [LARGE SCALE GENOMIC DNA]</scope>
    <source>
        <strain evidence="2">Hangzhou</strain>
    </source>
</reference>